<sequence>MSSAVSPDAMIEQLTITPARKLTGQVSDVLKTLSPGDFATQSCNALDLEFSGILGDRHGGFTRKSGGREPWYPRGTEMCNERQVSILCPSELALVAQRMELETIEAAWIGGNIVLEGLPNLSLIPPRTRLVFEGGTVIRVDGDNAPCRVAGRSIAAHVPGRDGLDLLFPKVAKRLRGLVGYVEKPGSISAGESVTAVIPEQWIYNPA</sequence>
<dbReference type="PROSITE" id="PS51340">
    <property type="entry name" value="MOSC"/>
    <property type="match status" value="1"/>
</dbReference>
<dbReference type="InterPro" id="IPR005302">
    <property type="entry name" value="MoCF_Sase_C"/>
</dbReference>
<proteinExistence type="predicted"/>
<comment type="caution">
    <text evidence="2">The sequence shown here is derived from an EMBL/GenBank/DDBJ whole genome shotgun (WGS) entry which is preliminary data.</text>
</comment>
<evidence type="ECO:0000259" key="1">
    <source>
        <dbReference type="PROSITE" id="PS51340"/>
    </source>
</evidence>
<name>A0A944CDR3_9HYPH</name>
<dbReference type="GO" id="GO:0030170">
    <property type="term" value="F:pyridoxal phosphate binding"/>
    <property type="evidence" value="ECO:0007669"/>
    <property type="project" value="InterPro"/>
</dbReference>
<dbReference type="Pfam" id="PF03473">
    <property type="entry name" value="MOSC"/>
    <property type="match status" value="1"/>
</dbReference>
<dbReference type="Gene3D" id="2.40.33.20">
    <property type="entry name" value="PK beta-barrel domain-like"/>
    <property type="match status" value="1"/>
</dbReference>
<dbReference type="GO" id="GO:0003824">
    <property type="term" value="F:catalytic activity"/>
    <property type="evidence" value="ECO:0007669"/>
    <property type="project" value="InterPro"/>
</dbReference>
<dbReference type="RefSeq" id="WP_213216716.1">
    <property type="nucleotide sequence ID" value="NZ_QTKU01000003.1"/>
</dbReference>
<dbReference type="Proteomes" id="UP000705379">
    <property type="component" value="Unassembled WGS sequence"/>
</dbReference>
<dbReference type="EMBL" id="QTKU01000003">
    <property type="protein sequence ID" value="MBS8261300.1"/>
    <property type="molecule type" value="Genomic_DNA"/>
</dbReference>
<dbReference type="SUPFAM" id="SSF50800">
    <property type="entry name" value="PK beta-barrel domain-like"/>
    <property type="match status" value="1"/>
</dbReference>
<accession>A0A944CDR3</accession>
<dbReference type="PANTHER" id="PTHR36930:SF1">
    <property type="entry name" value="MOSC DOMAIN-CONTAINING PROTEIN"/>
    <property type="match status" value="1"/>
</dbReference>
<reference evidence="2" key="2">
    <citation type="journal article" date="2021" name="Microorganisms">
        <title>Bacterial Dimethylsulfoniopropionate Biosynthesis in the East China Sea.</title>
        <authorList>
            <person name="Liu J."/>
            <person name="Zhang Y."/>
            <person name="Liu J."/>
            <person name="Zhong H."/>
            <person name="Williams B.T."/>
            <person name="Zheng Y."/>
            <person name="Curson A.R.J."/>
            <person name="Sun C."/>
            <person name="Sun H."/>
            <person name="Song D."/>
            <person name="Wagner Mackenzie B."/>
            <person name="Bermejo Martinez A."/>
            <person name="Todd J.D."/>
            <person name="Zhang X.H."/>
        </authorList>
    </citation>
    <scope>NUCLEOTIDE SEQUENCE</scope>
    <source>
        <strain evidence="2">AESS21</strain>
    </source>
</reference>
<dbReference type="GO" id="GO:0030151">
    <property type="term" value="F:molybdenum ion binding"/>
    <property type="evidence" value="ECO:0007669"/>
    <property type="project" value="InterPro"/>
</dbReference>
<protein>
    <submittedName>
        <fullName evidence="2">Molybdenum cofactor sulfurase</fullName>
    </submittedName>
</protein>
<feature type="domain" description="MOSC" evidence="1">
    <location>
        <begin position="40"/>
        <end position="197"/>
    </location>
</feature>
<dbReference type="PANTHER" id="PTHR36930">
    <property type="entry name" value="METAL-SULFUR CLUSTER BIOSYNTHESIS PROTEINS YUAD-RELATED"/>
    <property type="match status" value="1"/>
</dbReference>
<organism evidence="2 3">
    <name type="scientific">Roseibium polysiphoniae</name>
    <dbReference type="NCBI Taxonomy" id="2571221"/>
    <lineage>
        <taxon>Bacteria</taxon>
        <taxon>Pseudomonadati</taxon>
        <taxon>Pseudomonadota</taxon>
        <taxon>Alphaproteobacteria</taxon>
        <taxon>Hyphomicrobiales</taxon>
        <taxon>Stappiaceae</taxon>
        <taxon>Roseibium</taxon>
    </lineage>
</organism>
<gene>
    <name evidence="2" type="ORF">DYI23_13840</name>
</gene>
<evidence type="ECO:0000313" key="3">
    <source>
        <dbReference type="Proteomes" id="UP000705379"/>
    </source>
</evidence>
<dbReference type="InterPro" id="IPR011037">
    <property type="entry name" value="Pyrv_Knase-like_insert_dom_sf"/>
</dbReference>
<evidence type="ECO:0000313" key="2">
    <source>
        <dbReference type="EMBL" id="MBS8261300.1"/>
    </source>
</evidence>
<dbReference type="InterPro" id="IPR052716">
    <property type="entry name" value="MOSC_domain"/>
</dbReference>
<dbReference type="AlphaFoldDB" id="A0A944CDR3"/>
<reference evidence="2" key="1">
    <citation type="submission" date="2018-08" db="EMBL/GenBank/DDBJ databases">
        <authorList>
            <person name="Jin W."/>
            <person name="Wang H."/>
            <person name="Yang Y."/>
            <person name="Li M."/>
            <person name="Liu J."/>
        </authorList>
    </citation>
    <scope>NUCLEOTIDE SEQUENCE</scope>
    <source>
        <strain evidence="2">AESS21</strain>
    </source>
</reference>